<gene>
    <name evidence="2" type="ORF">AWN90_39010</name>
</gene>
<evidence type="ECO:0000313" key="3">
    <source>
        <dbReference type="Proteomes" id="UP000076512"/>
    </source>
</evidence>
<evidence type="ECO:0000313" key="2">
    <source>
        <dbReference type="EMBL" id="KZM70576.1"/>
    </source>
</evidence>
<proteinExistence type="predicted"/>
<protein>
    <submittedName>
        <fullName evidence="2">Uncharacterized protein</fullName>
    </submittedName>
</protein>
<organism evidence="2 3">
    <name type="scientific">Nocardia terpenica</name>
    <dbReference type="NCBI Taxonomy" id="455432"/>
    <lineage>
        <taxon>Bacteria</taxon>
        <taxon>Bacillati</taxon>
        <taxon>Actinomycetota</taxon>
        <taxon>Actinomycetes</taxon>
        <taxon>Mycobacteriales</taxon>
        <taxon>Nocardiaceae</taxon>
        <taxon>Nocardia</taxon>
    </lineage>
</organism>
<keyword evidence="1" id="KW-0812">Transmembrane</keyword>
<feature type="transmembrane region" description="Helical" evidence="1">
    <location>
        <begin position="83"/>
        <end position="101"/>
    </location>
</feature>
<dbReference type="EMBL" id="LWGR01000013">
    <property type="protein sequence ID" value="KZM70576.1"/>
    <property type="molecule type" value="Genomic_DNA"/>
</dbReference>
<name>A0A164JNM2_9NOCA</name>
<feature type="transmembrane region" description="Helical" evidence="1">
    <location>
        <begin position="34"/>
        <end position="55"/>
    </location>
</feature>
<accession>A0A164JNM2</accession>
<keyword evidence="1" id="KW-1133">Transmembrane helix</keyword>
<dbReference type="RefSeq" id="WP_067593763.1">
    <property type="nucleotide sequence ID" value="NZ_JABMCZ010000003.1"/>
</dbReference>
<dbReference type="Proteomes" id="UP000076512">
    <property type="component" value="Unassembled WGS sequence"/>
</dbReference>
<dbReference type="STRING" id="455432.AWN90_39010"/>
<keyword evidence="3" id="KW-1185">Reference proteome</keyword>
<keyword evidence="1" id="KW-0472">Membrane</keyword>
<evidence type="ECO:0000256" key="1">
    <source>
        <dbReference type="SAM" id="Phobius"/>
    </source>
</evidence>
<dbReference type="OrthoDB" id="9993695at2"/>
<feature type="transmembrane region" description="Helical" evidence="1">
    <location>
        <begin position="6"/>
        <end position="27"/>
    </location>
</feature>
<sequence>MSGSMVFGASEVAVVVLVAGSLAFGLRLARSYRIAGLALAGGALAWLVAEGIHWVQLGLVMPRLRGEEHDSTRFLVSLLGDSVYFGIGGIGVLLLFFAAVVDREPGSDGRREPTAMAQQLGRAAWRYYQQRNRQERSRRDGR</sequence>
<comment type="caution">
    <text evidence="2">The sequence shown here is derived from an EMBL/GenBank/DDBJ whole genome shotgun (WGS) entry which is preliminary data.</text>
</comment>
<dbReference type="AlphaFoldDB" id="A0A164JNM2"/>
<reference evidence="2 3" key="1">
    <citation type="submission" date="2016-04" db="EMBL/GenBank/DDBJ databases">
        <authorList>
            <person name="Evans L.H."/>
            <person name="Alamgir A."/>
            <person name="Owens N."/>
            <person name="Weber N.D."/>
            <person name="Virtaneva K."/>
            <person name="Barbian K."/>
            <person name="Babar A."/>
            <person name="Rosenke K."/>
        </authorList>
    </citation>
    <scope>NUCLEOTIDE SEQUENCE [LARGE SCALE GENOMIC DNA]</scope>
    <source>
        <strain evidence="2 3">IFM 0406</strain>
    </source>
</reference>